<feature type="compositionally biased region" description="Pro residues" evidence="4">
    <location>
        <begin position="703"/>
        <end position="712"/>
    </location>
</feature>
<comment type="similarity">
    <text evidence="2">Belongs to the virb1 family.</text>
</comment>
<dbReference type="SUPFAM" id="SSF53955">
    <property type="entry name" value="Lysozyme-like"/>
    <property type="match status" value="1"/>
</dbReference>
<dbReference type="GO" id="GO:0042597">
    <property type="term" value="C:periplasmic space"/>
    <property type="evidence" value="ECO:0007669"/>
    <property type="project" value="InterPro"/>
</dbReference>
<evidence type="ECO:0000256" key="3">
    <source>
        <dbReference type="ARBA" id="ARBA00022729"/>
    </source>
</evidence>
<comment type="similarity">
    <text evidence="1">Belongs to the transglycosylase Slt family.</text>
</comment>
<evidence type="ECO:0000313" key="7">
    <source>
        <dbReference type="EMBL" id="AGI66278.1"/>
    </source>
</evidence>
<protein>
    <recommendedName>
        <fullName evidence="6">Transglycosylase SLT domain-containing protein</fullName>
    </recommendedName>
</protein>
<feature type="chain" id="PRO_5004102123" description="Transglycosylase SLT domain-containing protein" evidence="5">
    <location>
        <begin position="26"/>
        <end position="720"/>
    </location>
</feature>
<evidence type="ECO:0000256" key="4">
    <source>
        <dbReference type="SAM" id="MobiDB-lite"/>
    </source>
</evidence>
<sequence length="720" mass="79274">MGDQAVFTMRAICAAAIFLASPVTAQDNTDQNGPSPFIRALALLADGDGEGAYQSLVDGPMVEQDLLEWMRLRDTDADATFASYVGFLERRPDWPGNDPIRANAERAIDDTIPNGDVLAFFNNADVETGQGAVAYANALIFDGREDEAEAMLVDLWLTSAFTTSSHQAIIDAFPDVVAPHHYARADMLLWRWRTGDVANVVPLLDEGQQALVRARLANINRDADVQAREDLVPDRLQDTAGLHYDRFNRLADRGDWTKASIILTAQSTSAERLGIPWRWGSWRRILARWHMREGNIAVAYGFAAQHFIQADEGNYSDLEWLAGYIALTHLQDYETALLHFQRFDASVSSPISKGRAGYWLGRAHAGLGNADAALSAFRMGAQHQTSFYGLLSAEKLGLTLNPDLAGGKGFGDWRNSLILNNELVRAGLALLDAGERGLAVLFFRDAAATMTRQEIGQLGALFMDLGEPFYTILIAKTAVQGDLLVQDAYFPMHAMANLDLPVEPAIALAIARQESEFRTDAGSSVGALGLMQLMPATAQEVAGWLDMPYSVHRLTTDWEYNTVLGSEYLAYLTREFGDSPVMIAAGYNAGPSRPKTWMMERGDPRRSVFNTDPVDVIDWIEHIPFRETRNYVMRVTEGIPVYRARLTGRVGPVRFMDILIGAAPMVRPVARPVKTIDASQDAILDAPPTPLRPSVRRATEITPEPPTSPQPTRPVARTGD</sequence>
<dbReference type="AlphaFoldDB" id="M9R3E4"/>
<evidence type="ECO:0000256" key="1">
    <source>
        <dbReference type="ARBA" id="ARBA00007734"/>
    </source>
</evidence>
<dbReference type="eggNOG" id="COG0741">
    <property type="taxonomic scope" value="Bacteria"/>
</dbReference>
<keyword evidence="3 5" id="KW-0732">Signal</keyword>
<feature type="signal peptide" evidence="5">
    <location>
        <begin position="1"/>
        <end position="25"/>
    </location>
</feature>
<reference evidence="7 8" key="1">
    <citation type="journal article" date="2013" name="PLoS ONE">
        <title>Poles Apart: Arctic and Antarctic Octadecabacter strains Share High Genome Plasticity and a New Type of Xanthorhodopsin.</title>
        <authorList>
            <person name="Vollmers J."/>
            <person name="Voget S."/>
            <person name="Dietrich S."/>
            <person name="Gollnow K."/>
            <person name="Smits M."/>
            <person name="Meyer K."/>
            <person name="Brinkhoff T."/>
            <person name="Simon M."/>
            <person name="Daniel R."/>
        </authorList>
    </citation>
    <scope>NUCLEOTIDE SEQUENCE [LARGE SCALE GENOMIC DNA]</scope>
    <source>
        <strain evidence="7 8">307</strain>
    </source>
</reference>
<evidence type="ECO:0000259" key="6">
    <source>
        <dbReference type="Pfam" id="PF01464"/>
    </source>
</evidence>
<gene>
    <name evidence="7" type="ORF">OAN307_c05400</name>
</gene>
<dbReference type="eggNOG" id="COG0457">
    <property type="taxonomic scope" value="Bacteria"/>
</dbReference>
<evidence type="ECO:0000256" key="5">
    <source>
        <dbReference type="SAM" id="SignalP"/>
    </source>
</evidence>
<proteinExistence type="inferred from homology"/>
<dbReference type="Proteomes" id="UP000005307">
    <property type="component" value="Chromosome"/>
</dbReference>
<dbReference type="InterPro" id="IPR023346">
    <property type="entry name" value="Lysozyme-like_dom_sf"/>
</dbReference>
<dbReference type="InterPro" id="IPR008258">
    <property type="entry name" value="Transglycosylase_SLT_dom_1"/>
</dbReference>
<dbReference type="CDD" id="cd13401">
    <property type="entry name" value="Slt70-like"/>
    <property type="match status" value="1"/>
</dbReference>
<dbReference type="EMBL" id="CP003740">
    <property type="protein sequence ID" value="AGI66278.1"/>
    <property type="molecule type" value="Genomic_DNA"/>
</dbReference>
<dbReference type="Gene3D" id="1.10.530.10">
    <property type="match status" value="1"/>
</dbReference>
<dbReference type="STRING" id="391626.OAN307_c05400"/>
<organism evidence="7 8">
    <name type="scientific">Octadecabacter antarcticus 307</name>
    <dbReference type="NCBI Taxonomy" id="391626"/>
    <lineage>
        <taxon>Bacteria</taxon>
        <taxon>Pseudomonadati</taxon>
        <taxon>Pseudomonadota</taxon>
        <taxon>Alphaproteobacteria</taxon>
        <taxon>Rhodobacterales</taxon>
        <taxon>Roseobacteraceae</taxon>
        <taxon>Octadecabacter</taxon>
    </lineage>
</organism>
<name>M9R3E4_9RHOB</name>
<dbReference type="Gene3D" id="1.25.20.10">
    <property type="entry name" value="Bacterial muramidases"/>
    <property type="match status" value="1"/>
</dbReference>
<dbReference type="OrthoDB" id="9815002at2"/>
<dbReference type="GO" id="GO:0004553">
    <property type="term" value="F:hydrolase activity, hydrolyzing O-glycosyl compounds"/>
    <property type="evidence" value="ECO:0007669"/>
    <property type="project" value="InterPro"/>
</dbReference>
<accession>M9R3E4</accession>
<dbReference type="PANTHER" id="PTHR37423">
    <property type="entry name" value="SOLUBLE LYTIC MUREIN TRANSGLYCOSYLASE-RELATED"/>
    <property type="match status" value="1"/>
</dbReference>
<dbReference type="HOGENOM" id="CLU_015184_0_0_5"/>
<dbReference type="InterPro" id="IPR008939">
    <property type="entry name" value="Lytic_TGlycosylase_superhlx_U"/>
</dbReference>
<dbReference type="KEGG" id="oat:OAN307_c05400"/>
<dbReference type="Pfam" id="PF01464">
    <property type="entry name" value="SLT"/>
    <property type="match status" value="1"/>
</dbReference>
<dbReference type="SUPFAM" id="SSF48435">
    <property type="entry name" value="Bacterial muramidases"/>
    <property type="match status" value="1"/>
</dbReference>
<keyword evidence="8" id="KW-1185">Reference proteome</keyword>
<feature type="domain" description="Transglycosylase SLT" evidence="6">
    <location>
        <begin position="501"/>
        <end position="605"/>
    </location>
</feature>
<dbReference type="PANTHER" id="PTHR37423:SF2">
    <property type="entry name" value="MEMBRANE-BOUND LYTIC MUREIN TRANSGLYCOSYLASE C"/>
    <property type="match status" value="1"/>
</dbReference>
<evidence type="ECO:0000256" key="2">
    <source>
        <dbReference type="ARBA" id="ARBA00009387"/>
    </source>
</evidence>
<feature type="region of interest" description="Disordered" evidence="4">
    <location>
        <begin position="680"/>
        <end position="720"/>
    </location>
</feature>
<evidence type="ECO:0000313" key="8">
    <source>
        <dbReference type="Proteomes" id="UP000005307"/>
    </source>
</evidence>